<dbReference type="AlphaFoldDB" id="A0A2T2NVM3"/>
<feature type="compositionally biased region" description="Low complexity" evidence="5">
    <location>
        <begin position="32"/>
        <end position="44"/>
    </location>
</feature>
<keyword evidence="2" id="KW-0808">Transferase</keyword>
<feature type="transmembrane region" description="Helical" evidence="6">
    <location>
        <begin position="65"/>
        <end position="88"/>
    </location>
</feature>
<name>A0A2T2NVM3_CORCC</name>
<dbReference type="Proteomes" id="UP000240883">
    <property type="component" value="Unassembled WGS sequence"/>
</dbReference>
<feature type="region of interest" description="Disordered" evidence="5">
    <location>
        <begin position="144"/>
        <end position="177"/>
    </location>
</feature>
<evidence type="ECO:0000256" key="4">
    <source>
        <dbReference type="ARBA" id="ARBA00023137"/>
    </source>
</evidence>
<keyword evidence="8" id="KW-1185">Reference proteome</keyword>
<dbReference type="Gene3D" id="6.10.250.2930">
    <property type="match status" value="1"/>
</dbReference>
<dbReference type="EC" id="2.7.10.1" evidence="1"/>
<keyword evidence="6" id="KW-0472">Membrane</keyword>
<evidence type="ECO:0000256" key="1">
    <source>
        <dbReference type="ARBA" id="ARBA00011902"/>
    </source>
</evidence>
<evidence type="ECO:0000313" key="7">
    <source>
        <dbReference type="EMBL" id="PSN69482.1"/>
    </source>
</evidence>
<accession>A0A2T2NVM3</accession>
<keyword evidence="4" id="KW-0829">Tyrosine-protein kinase</keyword>
<keyword evidence="6" id="KW-1133">Transmembrane helix</keyword>
<keyword evidence="3" id="KW-0418">Kinase</keyword>
<dbReference type="CDD" id="cd12087">
    <property type="entry name" value="TM_EGFR-like"/>
    <property type="match status" value="1"/>
</dbReference>
<evidence type="ECO:0000256" key="5">
    <source>
        <dbReference type="SAM" id="MobiDB-lite"/>
    </source>
</evidence>
<organism evidence="7 8">
    <name type="scientific">Corynespora cassiicola Philippines</name>
    <dbReference type="NCBI Taxonomy" id="1448308"/>
    <lineage>
        <taxon>Eukaryota</taxon>
        <taxon>Fungi</taxon>
        <taxon>Dikarya</taxon>
        <taxon>Ascomycota</taxon>
        <taxon>Pezizomycotina</taxon>
        <taxon>Dothideomycetes</taxon>
        <taxon>Pleosporomycetidae</taxon>
        <taxon>Pleosporales</taxon>
        <taxon>Corynesporascaceae</taxon>
        <taxon>Corynespora</taxon>
    </lineage>
</organism>
<evidence type="ECO:0000256" key="2">
    <source>
        <dbReference type="ARBA" id="ARBA00022679"/>
    </source>
</evidence>
<dbReference type="EMBL" id="KZ678133">
    <property type="protein sequence ID" value="PSN69482.1"/>
    <property type="molecule type" value="Genomic_DNA"/>
</dbReference>
<evidence type="ECO:0000256" key="3">
    <source>
        <dbReference type="ARBA" id="ARBA00022777"/>
    </source>
</evidence>
<gene>
    <name evidence="7" type="ORF">BS50DRAFT_675613</name>
</gene>
<proteinExistence type="predicted"/>
<keyword evidence="6" id="KW-0812">Transmembrane</keyword>
<feature type="compositionally biased region" description="Gly residues" evidence="5">
    <location>
        <begin position="45"/>
        <end position="58"/>
    </location>
</feature>
<sequence length="177" mass="19004">MAPLAVRSAVVLNHAANLLAESSIHILEPRKGSGSSSSSGSRGSSRGGGGGVGGSGNSGGKKINITATVIAGIVIGVVVFLIILFYVIHMYWRRRNGHKTFADRFLRKKKDTEEVEPAAAEKVTMKQMVMPEDHPYKQQLVAEHEAKKKKKQAELDGTWGATDGDARTLRPSTETAH</sequence>
<evidence type="ECO:0000313" key="8">
    <source>
        <dbReference type="Proteomes" id="UP000240883"/>
    </source>
</evidence>
<dbReference type="GO" id="GO:0004714">
    <property type="term" value="F:transmembrane receptor protein tyrosine kinase activity"/>
    <property type="evidence" value="ECO:0007669"/>
    <property type="project" value="UniProtKB-EC"/>
</dbReference>
<feature type="region of interest" description="Disordered" evidence="5">
    <location>
        <begin position="29"/>
        <end position="58"/>
    </location>
</feature>
<dbReference type="InterPro" id="IPR044912">
    <property type="entry name" value="Egfr_JX_dom"/>
</dbReference>
<protein>
    <recommendedName>
        <fullName evidence="1">receptor protein-tyrosine kinase</fullName>
        <ecNumber evidence="1">2.7.10.1</ecNumber>
    </recommendedName>
</protein>
<reference evidence="7 8" key="1">
    <citation type="journal article" date="2018" name="Front. Microbiol.">
        <title>Genome-Wide Analysis of Corynespora cassiicola Leaf Fall Disease Putative Effectors.</title>
        <authorList>
            <person name="Lopez D."/>
            <person name="Ribeiro S."/>
            <person name="Label P."/>
            <person name="Fumanal B."/>
            <person name="Venisse J.S."/>
            <person name="Kohler A."/>
            <person name="de Oliveira R.R."/>
            <person name="Labutti K."/>
            <person name="Lipzen A."/>
            <person name="Lail K."/>
            <person name="Bauer D."/>
            <person name="Ohm R.A."/>
            <person name="Barry K.W."/>
            <person name="Spatafora J."/>
            <person name="Grigoriev I.V."/>
            <person name="Martin F.M."/>
            <person name="Pujade-Renaud V."/>
        </authorList>
    </citation>
    <scope>NUCLEOTIDE SEQUENCE [LARGE SCALE GENOMIC DNA]</scope>
    <source>
        <strain evidence="7 8">Philippines</strain>
    </source>
</reference>
<evidence type="ECO:0000256" key="6">
    <source>
        <dbReference type="SAM" id="Phobius"/>
    </source>
</evidence>